<dbReference type="STRING" id="477641.MODMU_0458"/>
<dbReference type="Proteomes" id="UP000006461">
    <property type="component" value="Chromosome"/>
</dbReference>
<proteinExistence type="predicted"/>
<reference evidence="2 3" key="1">
    <citation type="journal article" date="2012" name="J. Bacteriol.">
        <title>Genome Sequence of Radiation-Resistant Modestobacter marinus Strain BC501, a Representative Actinobacterium That Thrives on Calcareous Stone Surfaces.</title>
        <authorList>
            <person name="Normand P."/>
            <person name="Gury J."/>
            <person name="Pujic P."/>
            <person name="Chouaia B."/>
            <person name="Crotti E."/>
            <person name="Brusetti L."/>
            <person name="Daffonchio D."/>
            <person name="Vacherie B."/>
            <person name="Barbe V."/>
            <person name="Medigue C."/>
            <person name="Calteau A."/>
            <person name="Ghodhbane-Gtari F."/>
            <person name="Essoussi I."/>
            <person name="Nouioui I."/>
            <person name="Abbassi-Ghozzi I."/>
            <person name="Gtari M."/>
        </authorList>
    </citation>
    <scope>NUCLEOTIDE SEQUENCE [LARGE SCALE GENOMIC DNA]</scope>
    <source>
        <strain evidence="3">BC 501</strain>
    </source>
</reference>
<feature type="region of interest" description="Disordered" evidence="1">
    <location>
        <begin position="1"/>
        <end position="98"/>
    </location>
</feature>
<gene>
    <name evidence="2" type="ordered locus">MODMU_0458</name>
</gene>
<dbReference type="HOGENOM" id="CLU_2330636_0_0_11"/>
<evidence type="ECO:0000313" key="3">
    <source>
        <dbReference type="Proteomes" id="UP000006461"/>
    </source>
</evidence>
<sequence>MSLPSGISEAGRVGRRRRHGHGPATGRTRRRTCDDGEDWSDDEQGARIAPRIAVAYDPGRAQLAAGDPRPGDRGQKGLAVAVRPRPAGRGRALRSGRR</sequence>
<keyword evidence="3" id="KW-1185">Reference proteome</keyword>
<accession>I4ERA3</accession>
<dbReference type="EMBL" id="FO203431">
    <property type="protein sequence ID" value="CCH85916.1"/>
    <property type="molecule type" value="Genomic_DNA"/>
</dbReference>
<evidence type="ECO:0000256" key="1">
    <source>
        <dbReference type="SAM" id="MobiDB-lite"/>
    </source>
</evidence>
<protein>
    <submittedName>
        <fullName evidence="2">Uncharacterized protein</fullName>
    </submittedName>
</protein>
<evidence type="ECO:0000313" key="2">
    <source>
        <dbReference type="EMBL" id="CCH85916.1"/>
    </source>
</evidence>
<dbReference type="KEGG" id="mmar:MODMU_0458"/>
<name>I4ERA3_MODI5</name>
<feature type="compositionally biased region" description="Basic residues" evidence="1">
    <location>
        <begin position="86"/>
        <end position="98"/>
    </location>
</feature>
<dbReference type="AlphaFoldDB" id="I4ERA3"/>
<organism evidence="2 3">
    <name type="scientific">Modestobacter italicus (strain DSM 44449 / CECT 9708 / BC 501)</name>
    <dbReference type="NCBI Taxonomy" id="2732864"/>
    <lineage>
        <taxon>Bacteria</taxon>
        <taxon>Bacillati</taxon>
        <taxon>Actinomycetota</taxon>
        <taxon>Actinomycetes</taxon>
        <taxon>Geodermatophilales</taxon>
        <taxon>Geodermatophilaceae</taxon>
        <taxon>Modestobacter</taxon>
    </lineage>
</organism>